<name>A0AA93BUW3_9GAMM</name>
<dbReference type="EMBL" id="QYYG01000008">
    <property type="protein sequence ID" value="RJF53814.1"/>
    <property type="molecule type" value="Genomic_DNA"/>
</dbReference>
<dbReference type="AlphaFoldDB" id="A0AA93BUW3"/>
<proteinExistence type="predicted"/>
<gene>
    <name evidence="1" type="ORF">D4100_20635</name>
</gene>
<evidence type="ECO:0000313" key="1">
    <source>
        <dbReference type="EMBL" id="RJF53814.1"/>
    </source>
</evidence>
<reference evidence="1 2" key="1">
    <citation type="submission" date="2018-09" db="EMBL/GenBank/DDBJ databases">
        <title>Draft genome of a novel serratia sp. strain with antifungal activity.</title>
        <authorList>
            <person name="Dichmann S.I."/>
            <person name="Park B.P."/>
            <person name="Pathiraja D."/>
            <person name="Choi I.-G."/>
            <person name="Stougaard P."/>
            <person name="Hennessy R.C."/>
        </authorList>
    </citation>
    <scope>NUCLEOTIDE SEQUENCE [LARGE SCALE GENOMIC DNA]</scope>
    <source>
        <strain evidence="1 2">S40</strain>
    </source>
</reference>
<comment type="caution">
    <text evidence="1">The sequence shown here is derived from an EMBL/GenBank/DDBJ whole genome shotgun (WGS) entry which is preliminary data.</text>
</comment>
<protein>
    <submittedName>
        <fullName evidence="1">Uncharacterized protein</fullName>
    </submittedName>
</protein>
<keyword evidence="2" id="KW-1185">Reference proteome</keyword>
<sequence>MKLPLCWLCALTRITYLSKLIGISPLAAWLQLQLFWVQKRCPSYQGTFFICRDQARVFQVVTWLPGHGLAA</sequence>
<dbReference type="Proteomes" id="UP000284338">
    <property type="component" value="Unassembled WGS sequence"/>
</dbReference>
<accession>A0AA93BUW3</accession>
<evidence type="ECO:0000313" key="2">
    <source>
        <dbReference type="Proteomes" id="UP000284338"/>
    </source>
</evidence>
<organism evidence="1 2">
    <name type="scientific">Serratia inhibens</name>
    <dbReference type="NCBI Taxonomy" id="2338073"/>
    <lineage>
        <taxon>Bacteria</taxon>
        <taxon>Pseudomonadati</taxon>
        <taxon>Pseudomonadota</taxon>
        <taxon>Gammaproteobacteria</taxon>
        <taxon>Enterobacterales</taxon>
        <taxon>Yersiniaceae</taxon>
        <taxon>Serratia</taxon>
    </lineage>
</organism>